<dbReference type="PANTHER" id="PTHR46491">
    <property type="entry name" value="CDGSH IRON SULFUR DOMAIN PROTEIN HOMOLOG"/>
    <property type="match status" value="1"/>
</dbReference>
<evidence type="ECO:0000313" key="6">
    <source>
        <dbReference type="EMBL" id="MFC5769556.1"/>
    </source>
</evidence>
<dbReference type="InterPro" id="IPR052950">
    <property type="entry name" value="CISD"/>
</dbReference>
<feature type="domain" description="Iron-binding zinc finger CDGSH type" evidence="5">
    <location>
        <begin position="49"/>
        <end position="80"/>
    </location>
</feature>
<sequence>MSGIGPHVARRGPYVVEAEAGKQYFWCACGRSRNQPFCDGSHEGSGFGPVEFTPETDGTVFLCGCKHTAGVPYCDGSHKKL</sequence>
<keyword evidence="2" id="KW-0479">Metal-binding</keyword>
<organism evidence="6 7">
    <name type="scientific">Thauera sinica</name>
    <dbReference type="NCBI Taxonomy" id="2665146"/>
    <lineage>
        <taxon>Bacteria</taxon>
        <taxon>Pseudomonadati</taxon>
        <taxon>Pseudomonadota</taxon>
        <taxon>Betaproteobacteria</taxon>
        <taxon>Rhodocyclales</taxon>
        <taxon>Zoogloeaceae</taxon>
        <taxon>Thauera</taxon>
    </lineage>
</organism>
<gene>
    <name evidence="6" type="ORF">ACFPTN_09220</name>
</gene>
<comment type="caution">
    <text evidence="6">The sequence shown here is derived from an EMBL/GenBank/DDBJ whole genome shotgun (WGS) entry which is preliminary data.</text>
</comment>
<accession>A0ABW1ARE1</accession>
<reference evidence="7" key="1">
    <citation type="journal article" date="2019" name="Int. J. Syst. Evol. Microbiol.">
        <title>The Global Catalogue of Microorganisms (GCM) 10K type strain sequencing project: providing services to taxonomists for standard genome sequencing and annotation.</title>
        <authorList>
            <consortium name="The Broad Institute Genomics Platform"/>
            <consortium name="The Broad Institute Genome Sequencing Center for Infectious Disease"/>
            <person name="Wu L."/>
            <person name="Ma J."/>
        </authorList>
    </citation>
    <scope>NUCLEOTIDE SEQUENCE [LARGE SCALE GENOMIC DNA]</scope>
    <source>
        <strain evidence="7">SHR3</strain>
    </source>
</reference>
<keyword evidence="7" id="KW-1185">Reference proteome</keyword>
<evidence type="ECO:0000256" key="2">
    <source>
        <dbReference type="ARBA" id="ARBA00022723"/>
    </source>
</evidence>
<keyword evidence="4" id="KW-0411">Iron-sulfur</keyword>
<dbReference type="InterPro" id="IPR042216">
    <property type="entry name" value="MitoNEET_CISD"/>
</dbReference>
<protein>
    <submittedName>
        <fullName evidence="6">CDGSH iron-sulfur domain-containing protein</fullName>
    </submittedName>
</protein>
<dbReference type="EMBL" id="JBHSOG010000030">
    <property type="protein sequence ID" value="MFC5769556.1"/>
    <property type="molecule type" value="Genomic_DNA"/>
</dbReference>
<dbReference type="RefSeq" id="WP_096446801.1">
    <property type="nucleotide sequence ID" value="NZ_JBHSOG010000030.1"/>
</dbReference>
<keyword evidence="3" id="KW-0408">Iron</keyword>
<proteinExistence type="predicted"/>
<name>A0ABW1ARE1_9RHOO</name>
<dbReference type="PANTHER" id="PTHR46491:SF3">
    <property type="entry name" value="CDGSH IRON-SULFUR DOMAIN-CONTAINING PROTEIN 3, MITOCHONDRIAL"/>
    <property type="match status" value="1"/>
</dbReference>
<evidence type="ECO:0000313" key="7">
    <source>
        <dbReference type="Proteomes" id="UP001595974"/>
    </source>
</evidence>
<feature type="domain" description="Iron-binding zinc finger CDGSH type" evidence="5">
    <location>
        <begin position="11"/>
        <end position="48"/>
    </location>
</feature>
<dbReference type="Gene3D" id="3.40.5.90">
    <property type="entry name" value="CDGSH iron-sulfur domain, mitoNEET-type"/>
    <property type="match status" value="2"/>
</dbReference>
<evidence type="ECO:0000256" key="4">
    <source>
        <dbReference type="ARBA" id="ARBA00023014"/>
    </source>
</evidence>
<keyword evidence="1" id="KW-0001">2Fe-2S</keyword>
<evidence type="ECO:0000259" key="5">
    <source>
        <dbReference type="SMART" id="SM00704"/>
    </source>
</evidence>
<dbReference type="Pfam" id="PF09360">
    <property type="entry name" value="zf-CDGSH"/>
    <property type="match status" value="1"/>
</dbReference>
<dbReference type="InterPro" id="IPR018967">
    <property type="entry name" value="FeS-contain_CDGSH-typ"/>
</dbReference>
<dbReference type="Proteomes" id="UP001595974">
    <property type="component" value="Unassembled WGS sequence"/>
</dbReference>
<evidence type="ECO:0000256" key="3">
    <source>
        <dbReference type="ARBA" id="ARBA00023004"/>
    </source>
</evidence>
<dbReference type="SMART" id="SM00704">
    <property type="entry name" value="ZnF_CDGSH"/>
    <property type="match status" value="2"/>
</dbReference>
<evidence type="ECO:0000256" key="1">
    <source>
        <dbReference type="ARBA" id="ARBA00022714"/>
    </source>
</evidence>